<feature type="region of interest" description="Disordered" evidence="1">
    <location>
        <begin position="214"/>
        <end position="446"/>
    </location>
</feature>
<comment type="caution">
    <text evidence="2">The sequence shown here is derived from an EMBL/GenBank/DDBJ whole genome shotgun (WGS) entry which is preliminary data.</text>
</comment>
<dbReference type="InterPro" id="IPR038332">
    <property type="entry name" value="PPE_sf"/>
</dbReference>
<evidence type="ECO:0000313" key="3">
    <source>
        <dbReference type="Proteomes" id="UP001596223"/>
    </source>
</evidence>
<feature type="compositionally biased region" description="Basic and acidic residues" evidence="1">
    <location>
        <begin position="399"/>
        <end position="420"/>
    </location>
</feature>
<keyword evidence="3" id="KW-1185">Reference proteome</keyword>
<name>A0ABW1JUB3_9NOCA</name>
<evidence type="ECO:0000313" key="2">
    <source>
        <dbReference type="EMBL" id="MFC6012502.1"/>
    </source>
</evidence>
<feature type="compositionally biased region" description="Gly residues" evidence="1">
    <location>
        <begin position="244"/>
        <end position="253"/>
    </location>
</feature>
<feature type="compositionally biased region" description="Low complexity" evidence="1">
    <location>
        <begin position="321"/>
        <end position="331"/>
    </location>
</feature>
<accession>A0ABW1JUB3</accession>
<evidence type="ECO:0000256" key="1">
    <source>
        <dbReference type="SAM" id="MobiDB-lite"/>
    </source>
</evidence>
<dbReference type="EMBL" id="JBHSQN010000010">
    <property type="protein sequence ID" value="MFC6012502.1"/>
    <property type="molecule type" value="Genomic_DNA"/>
</dbReference>
<evidence type="ECO:0008006" key="4">
    <source>
        <dbReference type="Google" id="ProtNLM"/>
    </source>
</evidence>
<feature type="compositionally biased region" description="Gly residues" evidence="1">
    <location>
        <begin position="332"/>
        <end position="347"/>
    </location>
</feature>
<feature type="compositionally biased region" description="Low complexity" evidence="1">
    <location>
        <begin position="348"/>
        <end position="359"/>
    </location>
</feature>
<sequence>MSDDELSPELTGMLFPGLDPSVTRAIVAANQQQSGSEKQQKHVGHDGTDPAYITAMEAFEGLSHVDIYAKVQQMQPGVMQQFGDQWLNISTEISGAAAGLTLQTMQASADLEGAMADAAAAAGKRFLTEIADVHEVVSTVGHRVKAAAFGAEVVRKTVPAPVGDTPNIVADSTIPPSVAVLLDAASPGATSSAEQQKEELRLQAVAAMNSGYKPTFRPAGENVPTFVAPTVPGEGGDPSAASPGGSGAGGGSGRSEQSSDDQVRTRAQQDKAPQDETIDDEQSPTAATDSGNSSTNPTTSEPSTSDPSNTAPASTMPAMNAAAPSGTSPGIGSAGSGATGPGTGAPGSGTPAVGAPVPGRSVAGTPVAASATQAGAGGSANGRSMSPGMMPPPGARGGKRSEDEEHQAPEYLRGFHRELLGDEEATVPQTLGADTPAAAPEEGRDR</sequence>
<dbReference type="Gene3D" id="1.20.1260.20">
    <property type="entry name" value="PPE superfamily"/>
    <property type="match status" value="1"/>
</dbReference>
<organism evidence="2 3">
    <name type="scientific">Nocardia lasii</name>
    <dbReference type="NCBI Taxonomy" id="1616107"/>
    <lineage>
        <taxon>Bacteria</taxon>
        <taxon>Bacillati</taxon>
        <taxon>Actinomycetota</taxon>
        <taxon>Actinomycetes</taxon>
        <taxon>Mycobacteriales</taxon>
        <taxon>Nocardiaceae</taxon>
        <taxon>Nocardia</taxon>
    </lineage>
</organism>
<dbReference type="RefSeq" id="WP_378606166.1">
    <property type="nucleotide sequence ID" value="NZ_JBHSQN010000010.1"/>
</dbReference>
<protein>
    <recommendedName>
        <fullName evidence="4">PPE domain-containing protein</fullName>
    </recommendedName>
</protein>
<feature type="compositionally biased region" description="Low complexity" evidence="1">
    <location>
        <begin position="288"/>
        <end position="310"/>
    </location>
</feature>
<gene>
    <name evidence="2" type="ORF">ACFP3H_15685</name>
</gene>
<proteinExistence type="predicted"/>
<reference evidence="3" key="1">
    <citation type="journal article" date="2019" name="Int. J. Syst. Evol. Microbiol.">
        <title>The Global Catalogue of Microorganisms (GCM) 10K type strain sequencing project: providing services to taxonomists for standard genome sequencing and annotation.</title>
        <authorList>
            <consortium name="The Broad Institute Genomics Platform"/>
            <consortium name="The Broad Institute Genome Sequencing Center for Infectious Disease"/>
            <person name="Wu L."/>
            <person name="Ma J."/>
        </authorList>
    </citation>
    <scope>NUCLEOTIDE SEQUENCE [LARGE SCALE GENOMIC DNA]</scope>
    <source>
        <strain evidence="3">CCUG 36956</strain>
    </source>
</reference>
<feature type="compositionally biased region" description="Basic and acidic residues" evidence="1">
    <location>
        <begin position="261"/>
        <end position="274"/>
    </location>
</feature>
<dbReference type="Proteomes" id="UP001596223">
    <property type="component" value="Unassembled WGS sequence"/>
</dbReference>